<dbReference type="AlphaFoldDB" id="A0A806JXS7"/>
<protein>
    <submittedName>
        <fullName evidence="1">Uncharacterized protein</fullName>
    </submittedName>
</protein>
<evidence type="ECO:0000313" key="1">
    <source>
        <dbReference type="EMBL" id="AGS51541.1"/>
    </source>
</evidence>
<dbReference type="EMBL" id="JQ844164">
    <property type="protein sequence ID" value="AGS51541.1"/>
    <property type="molecule type" value="Genomic_DNA"/>
</dbReference>
<reference evidence="1" key="1">
    <citation type="submission" date="2012-03" db="EMBL/GenBank/DDBJ databases">
        <title>Functional metagenomics reveals considerable lignocellulase gene clusters in the gut microbiome of a wood-feeding higher termite.</title>
        <authorList>
            <person name="Liu N."/>
        </authorList>
    </citation>
    <scope>NUCLEOTIDE SEQUENCE</scope>
</reference>
<sequence length="223" mass="23073">MSGGAIYGCNSYSGGGGVYVLNGGSFTMSGGTIRGNASSTNGGGVYLQNTASFAKTGGTIYGSGEGANSNTIGSGSVTGNAVYWGKTGDIHYRNATLSTGDNLSTTDASTGWLFIPTVSGSIGQIRINGATPSSLTVYVTNNGTSATGSYTIGNYTSTSQNSSWSIQFNSQASETTLYVWLVAYNASYTNRYQRLITTVQVTNQHVLGIDIGNINFTNEDLIP</sequence>
<accession>A0A806JXS7</accession>
<proteinExistence type="predicted"/>
<name>A0A806JXS7_9BACT</name>
<organism evidence="1">
    <name type="scientific">uncultured bacterium contig00004</name>
    <dbReference type="NCBI Taxonomy" id="1181496"/>
    <lineage>
        <taxon>Bacteria</taxon>
        <taxon>environmental samples</taxon>
    </lineage>
</organism>